<reference evidence="5" key="1">
    <citation type="submission" date="2017-02" db="UniProtKB">
        <authorList>
            <consortium name="WormBaseParasite"/>
        </authorList>
    </citation>
    <scope>IDENTIFICATION</scope>
</reference>
<dbReference type="PROSITE" id="PS50202">
    <property type="entry name" value="MSP"/>
    <property type="match status" value="1"/>
</dbReference>
<evidence type="ECO:0000313" key="5">
    <source>
        <dbReference type="WBParaSite" id="EEL_0000071601-mRNA-1"/>
    </source>
</evidence>
<evidence type="ECO:0000256" key="1">
    <source>
        <dbReference type="RuleBase" id="RU003425"/>
    </source>
</evidence>
<feature type="domain" description="MSP" evidence="3">
    <location>
        <begin position="31"/>
        <end position="153"/>
    </location>
</feature>
<dbReference type="PANTHER" id="PTHR21513:SF19">
    <property type="entry name" value="MAJOR SPERM PROTEIN"/>
    <property type="match status" value="1"/>
</dbReference>
<dbReference type="SUPFAM" id="SSF49354">
    <property type="entry name" value="PapD-like"/>
    <property type="match status" value="1"/>
</dbReference>
<protein>
    <recommendedName>
        <fullName evidence="1">Major sperm protein</fullName>
    </recommendedName>
</protein>
<organism evidence="4 5">
    <name type="scientific">Elaeophora elaphi</name>
    <dbReference type="NCBI Taxonomy" id="1147741"/>
    <lineage>
        <taxon>Eukaryota</taxon>
        <taxon>Metazoa</taxon>
        <taxon>Ecdysozoa</taxon>
        <taxon>Nematoda</taxon>
        <taxon>Chromadorea</taxon>
        <taxon>Rhabditida</taxon>
        <taxon>Spirurina</taxon>
        <taxon>Spiruromorpha</taxon>
        <taxon>Filarioidea</taxon>
        <taxon>Onchocercidae</taxon>
        <taxon>Elaeophora</taxon>
    </lineage>
</organism>
<name>A0A0R3RH12_9BILA</name>
<dbReference type="InterPro" id="IPR000535">
    <property type="entry name" value="MSP_dom"/>
</dbReference>
<dbReference type="InterPro" id="IPR008962">
    <property type="entry name" value="PapD-like_sf"/>
</dbReference>
<dbReference type="WBParaSite" id="EEL_0000071601-mRNA-1">
    <property type="protein sequence ID" value="EEL_0000071601-mRNA-1"/>
    <property type="gene ID" value="EEL_0000071601"/>
</dbReference>
<keyword evidence="4" id="KW-1185">Reference proteome</keyword>
<dbReference type="PANTHER" id="PTHR21513">
    <property type="entry name" value="MAJOR SPERM PROTEIN"/>
    <property type="match status" value="1"/>
</dbReference>
<keyword evidence="1" id="KW-0963">Cytoplasm</keyword>
<proteinExistence type="predicted"/>
<dbReference type="AlphaFoldDB" id="A0A0R3RH12"/>
<keyword evidence="1" id="KW-0206">Cytoskeleton</keyword>
<sequence length="153" mass="16737">MTEVSAYSASSTLVGGTPKVIDHTPDENEFKMILIPSTRIIFMGADIGVKPITVLVTLSNETSLMQAFKVKCTANKMFTIKPAYGIITPKEKKKTLNMHPREILAKYKAEGVKRIQCQFKDASGQPIHPANQKSAETLAARTGDSSTTHSEIK</sequence>
<accession>A0A0R3RH12</accession>
<evidence type="ECO:0000259" key="3">
    <source>
        <dbReference type="PROSITE" id="PS50202"/>
    </source>
</evidence>
<evidence type="ECO:0000256" key="2">
    <source>
        <dbReference type="SAM" id="MobiDB-lite"/>
    </source>
</evidence>
<dbReference type="Gene3D" id="2.60.40.10">
    <property type="entry name" value="Immunoglobulins"/>
    <property type="match status" value="1"/>
</dbReference>
<feature type="region of interest" description="Disordered" evidence="2">
    <location>
        <begin position="123"/>
        <end position="153"/>
    </location>
</feature>
<evidence type="ECO:0000313" key="4">
    <source>
        <dbReference type="Proteomes" id="UP000050640"/>
    </source>
</evidence>
<dbReference type="Proteomes" id="UP000050640">
    <property type="component" value="Unplaced"/>
</dbReference>
<dbReference type="STRING" id="1147741.A0A0R3RH12"/>
<dbReference type="Pfam" id="PF00635">
    <property type="entry name" value="Motile_Sperm"/>
    <property type="match status" value="1"/>
</dbReference>
<dbReference type="InterPro" id="IPR013783">
    <property type="entry name" value="Ig-like_fold"/>
</dbReference>
<feature type="compositionally biased region" description="Polar residues" evidence="2">
    <location>
        <begin position="143"/>
        <end position="153"/>
    </location>
</feature>
<comment type="function">
    <text evidence="1">Central component in molecular interactions underlying sperm crawling. Forms an extensive filament system that extends from sperm villipoda, along the leading edge of the pseudopod.</text>
</comment>